<reference evidence="4" key="1">
    <citation type="submission" date="2017-03" db="EMBL/GenBank/DDBJ databases">
        <title>Phytopthora megakarya and P. palmivora, two closely related causual agents of cacao black pod achieved similar genome size and gene model numbers by different mechanisms.</title>
        <authorList>
            <person name="Ali S."/>
            <person name="Shao J."/>
            <person name="Larry D.J."/>
            <person name="Kronmiller B."/>
            <person name="Shen D."/>
            <person name="Strem M.D."/>
            <person name="Melnick R.L."/>
            <person name="Guiltinan M.J."/>
            <person name="Tyler B.M."/>
            <person name="Meinhardt L.W."/>
            <person name="Bailey B.A."/>
        </authorList>
    </citation>
    <scope>NUCLEOTIDE SEQUENCE [LARGE SCALE GENOMIC DNA]</scope>
    <source>
        <strain evidence="4">zdho120</strain>
    </source>
</reference>
<feature type="transmembrane region" description="Helical" evidence="2">
    <location>
        <begin position="426"/>
        <end position="443"/>
    </location>
</feature>
<keyword evidence="4" id="KW-1185">Reference proteome</keyword>
<dbReference type="AlphaFoldDB" id="A0A225X582"/>
<sequence length="573" mass="64333">MGKARAFKSSTSIGSMPGSPRRTSAVYCVDYEGGPPTTVSQETLDQENLRLFTARRMLIAVWMCIGLVPLLLQTRSYLKFITPHKISQDLIVPPTTTKLTDDKEAVCPMEGLVIAGAWWNVDVTHYYELEEGRVCHFVVPQYNIHGNYVLGIELTAPSGTSPPSCSENSYSLDYYFYHGSIGYYAFYEEATGTMCANDNIGYVQVHGLGTYDSNGPSLANDFGDSSYRRSYWYGLFGSIWIMYRSTLLRRSYVSCKRYGRRCDHLQEPMRFRDSVVFVQETMRLSAHGARNYHRAALVYLLVEGLMSDLFMLIAQDGIFAKVQYISLGYNLSGVLSILFEMVETMNWMGEKLRCLIKRLLFNYETALIGELVCSAAMQFFLTGLNKSSLKRTRMEAEAVSYYVWSLVGHGIIVLGIVAAITSIRSLGALISVWWIFGSCKLLLTTCSVDTAIGPRCKMILLSGYVWEAGKLCYTSDTLKSYGMLKMVEDDNSQYLVIHRLHWVAIPRGDLMVIGKIEGYSVTRCDDRQCRGMVSMIGKRLGGHPMVNPPTRVVITQRIEPLQTVNVSTASNTA</sequence>
<evidence type="ECO:0000256" key="2">
    <source>
        <dbReference type="SAM" id="Phobius"/>
    </source>
</evidence>
<feature type="transmembrane region" description="Helical" evidence="2">
    <location>
        <begin position="230"/>
        <end position="247"/>
    </location>
</feature>
<keyword evidence="2" id="KW-0472">Membrane</keyword>
<dbReference type="EMBL" id="NBNE01000015">
    <property type="protein sequence ID" value="OWZ24399.1"/>
    <property type="molecule type" value="Genomic_DNA"/>
</dbReference>
<evidence type="ECO:0000313" key="3">
    <source>
        <dbReference type="EMBL" id="OWZ24399.1"/>
    </source>
</evidence>
<evidence type="ECO:0000256" key="1">
    <source>
        <dbReference type="SAM" id="MobiDB-lite"/>
    </source>
</evidence>
<evidence type="ECO:0008006" key="5">
    <source>
        <dbReference type="Google" id="ProtNLM"/>
    </source>
</evidence>
<gene>
    <name evidence="3" type="ORF">PHMEG_000581</name>
</gene>
<feature type="region of interest" description="Disordered" evidence="1">
    <location>
        <begin position="1"/>
        <end position="22"/>
    </location>
</feature>
<feature type="transmembrane region" description="Helical" evidence="2">
    <location>
        <begin position="318"/>
        <end position="339"/>
    </location>
</feature>
<proteinExistence type="predicted"/>
<protein>
    <recommendedName>
        <fullName evidence="5">Transmembrane protein</fullName>
    </recommendedName>
</protein>
<feature type="transmembrane region" description="Helical" evidence="2">
    <location>
        <begin position="401"/>
        <end position="419"/>
    </location>
</feature>
<dbReference type="OrthoDB" id="107131at2759"/>
<feature type="transmembrane region" description="Helical" evidence="2">
    <location>
        <begin position="360"/>
        <end position="381"/>
    </location>
</feature>
<feature type="transmembrane region" description="Helical" evidence="2">
    <location>
        <begin position="57"/>
        <end position="78"/>
    </location>
</feature>
<dbReference type="STRING" id="4795.A0A225X582"/>
<comment type="caution">
    <text evidence="3">The sequence shown here is derived from an EMBL/GenBank/DDBJ whole genome shotgun (WGS) entry which is preliminary data.</text>
</comment>
<keyword evidence="2" id="KW-1133">Transmembrane helix</keyword>
<feature type="transmembrane region" description="Helical" evidence="2">
    <location>
        <begin position="292"/>
        <end position="312"/>
    </location>
</feature>
<organism evidence="3 4">
    <name type="scientific">Phytophthora megakarya</name>
    <dbReference type="NCBI Taxonomy" id="4795"/>
    <lineage>
        <taxon>Eukaryota</taxon>
        <taxon>Sar</taxon>
        <taxon>Stramenopiles</taxon>
        <taxon>Oomycota</taxon>
        <taxon>Peronosporomycetes</taxon>
        <taxon>Peronosporales</taxon>
        <taxon>Peronosporaceae</taxon>
        <taxon>Phytophthora</taxon>
    </lineage>
</organism>
<name>A0A225X582_9STRA</name>
<dbReference type="PANTHER" id="PTHR46366:SF1">
    <property type="entry name" value="PDZ DOMAIN-CONTAINING PROTEIN C1685.05"/>
    <property type="match status" value="1"/>
</dbReference>
<dbReference type="PANTHER" id="PTHR46366">
    <property type="entry name" value="PRO-APOPTOTIC SERINE PROTEASE NMA111"/>
    <property type="match status" value="1"/>
</dbReference>
<evidence type="ECO:0000313" key="4">
    <source>
        <dbReference type="Proteomes" id="UP000198211"/>
    </source>
</evidence>
<keyword evidence="2" id="KW-0812">Transmembrane</keyword>
<dbReference type="Proteomes" id="UP000198211">
    <property type="component" value="Unassembled WGS sequence"/>
</dbReference>
<accession>A0A225X582</accession>